<protein>
    <recommendedName>
        <fullName evidence="2">DUF6534 domain-containing protein</fullName>
    </recommendedName>
</protein>
<accession>A0AAW0DRU2</accession>
<name>A0AAW0DRU2_9AGAR</name>
<comment type="caution">
    <text evidence="3">The sequence shown here is derived from an EMBL/GenBank/DDBJ whole genome shotgun (WGS) entry which is preliminary data.</text>
</comment>
<organism evidence="3 4">
    <name type="scientific">Favolaschia claudopus</name>
    <dbReference type="NCBI Taxonomy" id="2862362"/>
    <lineage>
        <taxon>Eukaryota</taxon>
        <taxon>Fungi</taxon>
        <taxon>Dikarya</taxon>
        <taxon>Basidiomycota</taxon>
        <taxon>Agaricomycotina</taxon>
        <taxon>Agaricomycetes</taxon>
        <taxon>Agaricomycetidae</taxon>
        <taxon>Agaricales</taxon>
        <taxon>Marasmiineae</taxon>
        <taxon>Mycenaceae</taxon>
        <taxon>Favolaschia</taxon>
    </lineage>
</organism>
<dbReference type="InterPro" id="IPR045339">
    <property type="entry name" value="DUF6534"/>
</dbReference>
<dbReference type="AlphaFoldDB" id="A0AAW0DRU2"/>
<keyword evidence="1" id="KW-0472">Membrane</keyword>
<keyword evidence="4" id="KW-1185">Reference proteome</keyword>
<feature type="transmembrane region" description="Helical" evidence="1">
    <location>
        <begin position="63"/>
        <end position="84"/>
    </location>
</feature>
<dbReference type="PANTHER" id="PTHR40465">
    <property type="entry name" value="CHROMOSOME 1, WHOLE GENOME SHOTGUN SEQUENCE"/>
    <property type="match status" value="1"/>
</dbReference>
<feature type="domain" description="DUF6534" evidence="2">
    <location>
        <begin position="28"/>
        <end position="112"/>
    </location>
</feature>
<dbReference type="Proteomes" id="UP001362999">
    <property type="component" value="Unassembled WGS sequence"/>
</dbReference>
<evidence type="ECO:0000313" key="3">
    <source>
        <dbReference type="EMBL" id="KAK7055407.1"/>
    </source>
</evidence>
<dbReference type="EMBL" id="JAWWNJ010000005">
    <property type="protein sequence ID" value="KAK7055407.1"/>
    <property type="molecule type" value="Genomic_DNA"/>
</dbReference>
<proteinExistence type="predicted"/>
<sequence length="138" mass="15368">MVISRHQQPHMLFTNEFPSTYLWLSFGAAADLLIAVVMVVLLSRRAMHEFTRNIVNDLTRLIIETNAFSAAFALTALFLFVFLPDTEYCLLPGFALSATYANTLLFTLNYRAVMRARADGGVEDGVGSSYSGGRNHRV</sequence>
<feature type="transmembrane region" description="Helical" evidence="1">
    <location>
        <begin position="20"/>
        <end position="42"/>
    </location>
</feature>
<keyword evidence="1" id="KW-1133">Transmembrane helix</keyword>
<keyword evidence="1" id="KW-0812">Transmembrane</keyword>
<gene>
    <name evidence="3" type="ORF">R3P38DRAFT_1355592</name>
</gene>
<evidence type="ECO:0000313" key="4">
    <source>
        <dbReference type="Proteomes" id="UP001362999"/>
    </source>
</evidence>
<feature type="transmembrane region" description="Helical" evidence="1">
    <location>
        <begin position="90"/>
        <end position="108"/>
    </location>
</feature>
<dbReference type="PANTHER" id="PTHR40465:SF1">
    <property type="entry name" value="DUF6534 DOMAIN-CONTAINING PROTEIN"/>
    <property type="match status" value="1"/>
</dbReference>
<evidence type="ECO:0000256" key="1">
    <source>
        <dbReference type="SAM" id="Phobius"/>
    </source>
</evidence>
<evidence type="ECO:0000259" key="2">
    <source>
        <dbReference type="Pfam" id="PF20152"/>
    </source>
</evidence>
<reference evidence="3 4" key="1">
    <citation type="journal article" date="2024" name="J Genomics">
        <title>Draft genome sequencing and assembly of Favolaschia claudopus CIRM-BRFM 2984 isolated from oak limbs.</title>
        <authorList>
            <person name="Navarro D."/>
            <person name="Drula E."/>
            <person name="Chaduli D."/>
            <person name="Cazenave R."/>
            <person name="Ahrendt S."/>
            <person name="Wang J."/>
            <person name="Lipzen A."/>
            <person name="Daum C."/>
            <person name="Barry K."/>
            <person name="Grigoriev I.V."/>
            <person name="Favel A."/>
            <person name="Rosso M.N."/>
            <person name="Martin F."/>
        </authorList>
    </citation>
    <scope>NUCLEOTIDE SEQUENCE [LARGE SCALE GENOMIC DNA]</scope>
    <source>
        <strain evidence="3 4">CIRM-BRFM 2984</strain>
    </source>
</reference>
<dbReference type="Pfam" id="PF20152">
    <property type="entry name" value="DUF6534"/>
    <property type="match status" value="1"/>
</dbReference>